<dbReference type="NCBIfam" id="TIGR00421">
    <property type="entry name" value="ubiX_pad"/>
    <property type="match status" value="1"/>
</dbReference>
<evidence type="ECO:0000313" key="9">
    <source>
        <dbReference type="Proteomes" id="UP000000674"/>
    </source>
</evidence>
<evidence type="ECO:0000259" key="7">
    <source>
        <dbReference type="Pfam" id="PF02441"/>
    </source>
</evidence>
<keyword evidence="9" id="KW-1185">Reference proteome</keyword>
<evidence type="ECO:0000256" key="6">
    <source>
        <dbReference type="HAMAP-Rule" id="MF_01984"/>
    </source>
</evidence>
<comment type="function">
    <text evidence="6">Flavin prenyltransferase that catalyzes the synthesis of the prenylated FMN cofactor (prenyl-FMN) for 4-hydroxy-3-polyprenylbenzoic acid decarboxylase UbiD. The prenyltransferase is metal-independent and links a dimethylallyl moiety from dimethylallyl monophosphate (DMAP) to the flavin N5 and C6 atoms of FMN.</text>
</comment>
<keyword evidence="4 6" id="KW-0808">Transferase</keyword>
<dbReference type="SUPFAM" id="SSF52507">
    <property type="entry name" value="Homo-oligomeric flavin-containing Cys decarboxylases, HFCD"/>
    <property type="match status" value="1"/>
</dbReference>
<dbReference type="GO" id="GO:0106141">
    <property type="term" value="F:flavin prenyltransferase activity"/>
    <property type="evidence" value="ECO:0007669"/>
    <property type="project" value="UniProtKB-EC"/>
</dbReference>
<keyword evidence="8" id="KW-0456">Lyase</keyword>
<feature type="domain" description="Flavoprotein" evidence="7">
    <location>
        <begin position="1"/>
        <end position="170"/>
    </location>
</feature>
<evidence type="ECO:0000256" key="2">
    <source>
        <dbReference type="ARBA" id="ARBA00022630"/>
    </source>
</evidence>
<dbReference type="STRING" id="349307.Mthe_0501"/>
<dbReference type="EC" id="2.5.1.129" evidence="6"/>
<feature type="binding site" evidence="6">
    <location>
        <begin position="85"/>
        <end position="88"/>
    </location>
    <ligand>
        <name>FMN</name>
        <dbReference type="ChEBI" id="CHEBI:58210"/>
    </ligand>
</feature>
<feature type="binding site" evidence="6">
    <location>
        <position position="150"/>
    </location>
    <ligand>
        <name>dimethylallyl phosphate</name>
        <dbReference type="ChEBI" id="CHEBI:88052"/>
    </ligand>
</feature>
<dbReference type="PANTHER" id="PTHR43374:SF1">
    <property type="entry name" value="FLAVIN PRENYLTRANSFERASE PAD1, MITOCHONDRIAL"/>
    <property type="match status" value="1"/>
</dbReference>
<dbReference type="HOGENOM" id="CLU_074522_0_1_2"/>
<dbReference type="GeneID" id="4463248"/>
<dbReference type="AlphaFoldDB" id="A0B6G8"/>
<protein>
    <recommendedName>
        <fullName evidence="6">Flavin prenyltransferase UbiX</fullName>
        <ecNumber evidence="6">2.5.1.129</ecNumber>
    </recommendedName>
</protein>
<keyword evidence="2 6" id="KW-0285">Flavoprotein</keyword>
<dbReference type="KEGG" id="mtp:Mthe_0501"/>
<evidence type="ECO:0000256" key="5">
    <source>
        <dbReference type="ARBA" id="ARBA00060793"/>
    </source>
</evidence>
<dbReference type="HAMAP" id="MF_01984">
    <property type="entry name" value="ubiX_pad"/>
    <property type="match status" value="1"/>
</dbReference>
<feature type="binding site" evidence="6">
    <location>
        <position position="166"/>
    </location>
    <ligand>
        <name>dimethylallyl phosphate</name>
        <dbReference type="ChEBI" id="CHEBI:88052"/>
    </ligand>
</feature>
<evidence type="ECO:0000256" key="3">
    <source>
        <dbReference type="ARBA" id="ARBA00022643"/>
    </source>
</evidence>
<dbReference type="Pfam" id="PF02441">
    <property type="entry name" value="Flavoprotein"/>
    <property type="match status" value="1"/>
</dbReference>
<keyword evidence="1 6" id="KW-0637">Prenyltransferase</keyword>
<dbReference type="EMBL" id="CP000477">
    <property type="protein sequence ID" value="ABK14292.1"/>
    <property type="molecule type" value="Genomic_DNA"/>
</dbReference>
<keyword evidence="3 6" id="KW-0288">FMN</keyword>
<organism evidence="8 9">
    <name type="scientific">Methanothrix thermoacetophila (strain DSM 6194 / JCM 14653 / NBRC 101360 / PT)</name>
    <name type="common">Methanosaeta thermophila</name>
    <dbReference type="NCBI Taxonomy" id="349307"/>
    <lineage>
        <taxon>Archaea</taxon>
        <taxon>Methanobacteriati</taxon>
        <taxon>Methanobacteriota</taxon>
        <taxon>Stenosarchaea group</taxon>
        <taxon>Methanomicrobia</taxon>
        <taxon>Methanotrichales</taxon>
        <taxon>Methanotrichaceae</taxon>
        <taxon>Methanothrix</taxon>
    </lineage>
</organism>
<feature type="binding site" evidence="6">
    <location>
        <position position="120"/>
    </location>
    <ligand>
        <name>FMN</name>
        <dbReference type="ChEBI" id="CHEBI:58210"/>
    </ligand>
</feature>
<dbReference type="InterPro" id="IPR036551">
    <property type="entry name" value="Flavin_trans-like"/>
</dbReference>
<comment type="similarity">
    <text evidence="5 6">Belongs to the UbiX/PAD1 family.</text>
</comment>
<dbReference type="InterPro" id="IPR004507">
    <property type="entry name" value="UbiX-like"/>
</dbReference>
<evidence type="ECO:0000313" key="8">
    <source>
        <dbReference type="EMBL" id="ABK14292.1"/>
    </source>
</evidence>
<dbReference type="RefSeq" id="WP_011695690.1">
    <property type="nucleotide sequence ID" value="NC_008553.1"/>
</dbReference>
<dbReference type="GO" id="GO:0016831">
    <property type="term" value="F:carboxy-lyase activity"/>
    <property type="evidence" value="ECO:0007669"/>
    <property type="project" value="TreeGrafter"/>
</dbReference>
<dbReference type="Gene3D" id="3.40.50.1950">
    <property type="entry name" value="Flavin prenyltransferase-like"/>
    <property type="match status" value="1"/>
</dbReference>
<gene>
    <name evidence="6" type="primary">ubiX</name>
    <name evidence="8" type="ordered locus">Mthe_0501</name>
</gene>
<dbReference type="PANTHER" id="PTHR43374">
    <property type="entry name" value="FLAVIN PRENYLTRANSFERASE"/>
    <property type="match status" value="1"/>
</dbReference>
<dbReference type="FunFam" id="3.40.50.1950:FF:000001">
    <property type="entry name" value="Flavin prenyltransferase UbiX"/>
    <property type="match status" value="1"/>
</dbReference>
<dbReference type="Proteomes" id="UP000000674">
    <property type="component" value="Chromosome"/>
</dbReference>
<evidence type="ECO:0000256" key="4">
    <source>
        <dbReference type="ARBA" id="ARBA00022679"/>
    </source>
</evidence>
<evidence type="ECO:0000256" key="1">
    <source>
        <dbReference type="ARBA" id="ARBA00022602"/>
    </source>
</evidence>
<feature type="binding site" evidence="6">
    <location>
        <begin position="9"/>
        <end position="11"/>
    </location>
    <ligand>
        <name>FMN</name>
        <dbReference type="ChEBI" id="CHEBI:58210"/>
    </ligand>
</feature>
<accession>A0B6G8</accession>
<dbReference type="NCBIfam" id="NF004685">
    <property type="entry name" value="PRK06029.1"/>
    <property type="match status" value="1"/>
</dbReference>
<sequence length="196" mass="21236">MEIVLGISGASGVVYGTRLLEVLRERCFVNLIVTEAARKILEIECDRSYKDIISLADRVFEPGDLTAPIASGSYLFDAMVVAPCSMRTMAAIAYGMSDTLITRVADVCLKQRRPLVLVPRESPLSLIHLRNMVAVSEAGGIVLPASPSFYSRPLKVGDLVDTVVCRILDILGIDNSISPRWGGFGGNAYNDTGEEQ</sequence>
<comment type="caution">
    <text evidence="6">Lacks conserved residue(s) required for the propagation of feature annotation.</text>
</comment>
<name>A0B6G8_METTP</name>
<reference evidence="8 9" key="1">
    <citation type="submission" date="2006-10" db="EMBL/GenBank/DDBJ databases">
        <title>Complete sequence of Methanosaeta thermophila PT.</title>
        <authorList>
            <consortium name="US DOE Joint Genome Institute"/>
            <person name="Copeland A."/>
            <person name="Lucas S."/>
            <person name="Lapidus A."/>
            <person name="Barry K."/>
            <person name="Detter J.C."/>
            <person name="Glavina del Rio T."/>
            <person name="Hammon N."/>
            <person name="Israni S."/>
            <person name="Pitluck S."/>
            <person name="Chain P."/>
            <person name="Malfatti S."/>
            <person name="Shin M."/>
            <person name="Vergez L."/>
            <person name="Schmutz J."/>
            <person name="Larimer F."/>
            <person name="Land M."/>
            <person name="Hauser L."/>
            <person name="Kyrpides N."/>
            <person name="Kim E."/>
            <person name="Smith K.S."/>
            <person name="Ingram-Smith C."/>
            <person name="Richardson P."/>
        </authorList>
    </citation>
    <scope>NUCLEOTIDE SEQUENCE [LARGE SCALE GENOMIC DNA]</scope>
    <source>
        <strain evidence="9">DSM 6194 / JCM 14653 / NBRC 101360 / PT</strain>
    </source>
</reference>
<comment type="catalytic activity">
    <reaction evidence="6">
        <text>dimethylallyl phosphate + FMNH2 = prenylated FMNH2 + phosphate</text>
        <dbReference type="Rhea" id="RHEA:37743"/>
        <dbReference type="ChEBI" id="CHEBI:43474"/>
        <dbReference type="ChEBI" id="CHEBI:57618"/>
        <dbReference type="ChEBI" id="CHEBI:87467"/>
        <dbReference type="ChEBI" id="CHEBI:88052"/>
        <dbReference type="EC" id="2.5.1.129"/>
    </reaction>
</comment>
<proteinExistence type="inferred from homology"/>
<feature type="binding site" evidence="6">
    <location>
        <position position="34"/>
    </location>
    <ligand>
        <name>FMN</name>
        <dbReference type="ChEBI" id="CHEBI:58210"/>
    </ligand>
</feature>
<dbReference type="InterPro" id="IPR003382">
    <property type="entry name" value="Flavoprotein"/>
</dbReference>